<keyword evidence="5" id="KW-0408">Iron</keyword>
<evidence type="ECO:0000256" key="3">
    <source>
        <dbReference type="ARBA" id="ARBA00022964"/>
    </source>
</evidence>
<organism evidence="8 9">
    <name type="scientific">Prorocentrum cordatum</name>
    <dbReference type="NCBI Taxonomy" id="2364126"/>
    <lineage>
        <taxon>Eukaryota</taxon>
        <taxon>Sar</taxon>
        <taxon>Alveolata</taxon>
        <taxon>Dinophyceae</taxon>
        <taxon>Prorocentrales</taxon>
        <taxon>Prorocentraceae</taxon>
        <taxon>Prorocentrum</taxon>
    </lineage>
</organism>
<dbReference type="PANTHER" id="PTHR10869">
    <property type="entry name" value="PROLYL 4-HYDROXYLASE ALPHA SUBUNIT"/>
    <property type="match status" value="1"/>
</dbReference>
<protein>
    <recommendedName>
        <fullName evidence="7">Fe2OG dioxygenase domain-containing protein</fullName>
    </recommendedName>
</protein>
<keyword evidence="4" id="KW-0560">Oxidoreductase</keyword>
<dbReference type="InterPro" id="IPR006620">
    <property type="entry name" value="Pro_4_hyd_alph"/>
</dbReference>
<evidence type="ECO:0000256" key="2">
    <source>
        <dbReference type="ARBA" id="ARBA00022723"/>
    </source>
</evidence>
<dbReference type="Gene3D" id="2.60.120.620">
    <property type="entry name" value="q2cbj1_9rhob like domain"/>
    <property type="match status" value="1"/>
</dbReference>
<proteinExistence type="predicted"/>
<evidence type="ECO:0000256" key="5">
    <source>
        <dbReference type="ARBA" id="ARBA00023004"/>
    </source>
</evidence>
<evidence type="ECO:0000313" key="9">
    <source>
        <dbReference type="Proteomes" id="UP001189429"/>
    </source>
</evidence>
<dbReference type="PROSITE" id="PS51471">
    <property type="entry name" value="FE2OG_OXY"/>
    <property type="match status" value="1"/>
</dbReference>
<dbReference type="Pfam" id="PF13640">
    <property type="entry name" value="2OG-FeII_Oxy_3"/>
    <property type="match status" value="1"/>
</dbReference>
<keyword evidence="3" id="KW-0223">Dioxygenase</keyword>
<feature type="domain" description="Fe2OG dioxygenase" evidence="7">
    <location>
        <begin position="412"/>
        <end position="550"/>
    </location>
</feature>
<keyword evidence="2" id="KW-0479">Metal-binding</keyword>
<comment type="caution">
    <text evidence="8">The sequence shown here is derived from an EMBL/GenBank/DDBJ whole genome shotgun (WGS) entry which is preliminary data.</text>
</comment>
<dbReference type="InterPro" id="IPR005123">
    <property type="entry name" value="Oxoglu/Fe-dep_dioxygenase_dom"/>
</dbReference>
<feature type="region of interest" description="Disordered" evidence="6">
    <location>
        <begin position="1"/>
        <end position="67"/>
    </location>
</feature>
<evidence type="ECO:0000256" key="6">
    <source>
        <dbReference type="SAM" id="MobiDB-lite"/>
    </source>
</evidence>
<dbReference type="SMART" id="SM00702">
    <property type="entry name" value="P4Hc"/>
    <property type="match status" value="1"/>
</dbReference>
<evidence type="ECO:0000259" key="7">
    <source>
        <dbReference type="PROSITE" id="PS51471"/>
    </source>
</evidence>
<comment type="cofactor">
    <cofactor evidence="1">
        <name>L-ascorbate</name>
        <dbReference type="ChEBI" id="CHEBI:38290"/>
    </cofactor>
</comment>
<feature type="compositionally biased region" description="Basic and acidic residues" evidence="6">
    <location>
        <begin position="1"/>
        <end position="14"/>
    </location>
</feature>
<evidence type="ECO:0000313" key="8">
    <source>
        <dbReference type="EMBL" id="CAK0853413.1"/>
    </source>
</evidence>
<feature type="region of interest" description="Disordered" evidence="6">
    <location>
        <begin position="559"/>
        <end position="579"/>
    </location>
</feature>
<name>A0ABN9U3K4_9DINO</name>
<keyword evidence="9" id="KW-1185">Reference proteome</keyword>
<evidence type="ECO:0000256" key="1">
    <source>
        <dbReference type="ARBA" id="ARBA00001961"/>
    </source>
</evidence>
<feature type="compositionally biased region" description="Low complexity" evidence="6">
    <location>
        <begin position="15"/>
        <end position="27"/>
    </location>
</feature>
<evidence type="ECO:0000256" key="4">
    <source>
        <dbReference type="ARBA" id="ARBA00023002"/>
    </source>
</evidence>
<dbReference type="PANTHER" id="PTHR10869:SF246">
    <property type="entry name" value="TRANSMEMBRANE PROLYL 4-HYDROXYLASE"/>
    <property type="match status" value="1"/>
</dbReference>
<reference evidence="8" key="1">
    <citation type="submission" date="2023-10" db="EMBL/GenBank/DDBJ databases">
        <authorList>
            <person name="Chen Y."/>
            <person name="Shah S."/>
            <person name="Dougan E. K."/>
            <person name="Thang M."/>
            <person name="Chan C."/>
        </authorList>
    </citation>
    <scope>NUCLEOTIDE SEQUENCE [LARGE SCALE GENOMIC DNA]</scope>
</reference>
<dbReference type="InterPro" id="IPR044862">
    <property type="entry name" value="Pro_4_hyd_alph_FE2OG_OXY"/>
</dbReference>
<dbReference type="EMBL" id="CAUYUJ010015393">
    <property type="protein sequence ID" value="CAK0853413.1"/>
    <property type="molecule type" value="Genomic_DNA"/>
</dbReference>
<gene>
    <name evidence="8" type="ORF">PCOR1329_LOCUS44891</name>
</gene>
<dbReference type="Proteomes" id="UP001189429">
    <property type="component" value="Unassembled WGS sequence"/>
</dbReference>
<feature type="compositionally biased region" description="Polar residues" evidence="6">
    <location>
        <begin position="43"/>
        <end position="63"/>
    </location>
</feature>
<dbReference type="InterPro" id="IPR045054">
    <property type="entry name" value="P4HA-like"/>
</dbReference>
<sequence>MLRLDRSPLVDRSEAAPSPTASAGAGARPYQPGTRHHPCVGQHLTSMPTSRIPSASEGTSLRLSSPPACRSWGRSSSRLLKAALAVPLGCCRAHGVGGPGQAPRGGRFRVDVWFGEGRAALEVSALATAAPHEAAGPAVTGRVPAGTSSAELLPSLCRWLHGALPLRAPPPAACVDVGCRCEDEPELLELAASVGPAGAARGREHSSSAGPALQDTPQSQSVLSCAHVAGGAGGGCAGRYSGYCPRSCGLCSKGYVVQTSRKKAALPSSYCQDRNRSPWAWFAADGSPLAGPPRLPASLLVLEAGAFVPEPGDVGRTVAFGAGGVQFRTLATSPALFQSAGALLSAAEAAELIAVAEGRLETSVVEAPRGGRGKTSHASRTSMVAWLSPEDGAAARRVFTLGAEILSASVNQFERLQVVRYRPGEFYHQHFDYFEYWEYPRGSPAQREMMKRTRKGAANRVATLLWYLTEDPGATTDFPLAGGQENNLTVGDIDWTECGRHGLSVPARLGSAVLFYHMLANGTLDRRAMHAGCPPEGGRVKWVANLWLWNRDDVSDYDEALQGTGGPSRQRGAEQRTEI</sequence>
<accession>A0ABN9U3K4</accession>